<evidence type="ECO:0000313" key="2">
    <source>
        <dbReference type="EMBL" id="RNL80958.1"/>
    </source>
</evidence>
<comment type="caution">
    <text evidence="2">The sequence shown here is derived from an EMBL/GenBank/DDBJ whole genome shotgun (WGS) entry which is preliminary data.</text>
</comment>
<proteinExistence type="predicted"/>
<sequence length="64" mass="6924">MELVRADLARGADGWEHEGLDGFLEAFGALLGSIENVYVNNGDPLPDSPWVLVAQALEGTPHYE</sequence>
<name>A0A3N0DZB9_9ACTN</name>
<gene>
    <name evidence="2" type="ORF">EFL95_00805</name>
</gene>
<dbReference type="EMBL" id="RJSG01000001">
    <property type="protein sequence ID" value="RNL80958.1"/>
    <property type="molecule type" value="Genomic_DNA"/>
</dbReference>
<organism evidence="2 3">
    <name type="scientific">Nocardioides marmorisolisilvae</name>
    <dbReference type="NCBI Taxonomy" id="1542737"/>
    <lineage>
        <taxon>Bacteria</taxon>
        <taxon>Bacillati</taxon>
        <taxon>Actinomycetota</taxon>
        <taxon>Actinomycetes</taxon>
        <taxon>Propionibacteriales</taxon>
        <taxon>Nocardioidaceae</taxon>
        <taxon>Nocardioides</taxon>
    </lineage>
</organism>
<reference evidence="2 3" key="1">
    <citation type="submission" date="2018-11" db="EMBL/GenBank/DDBJ databases">
        <authorList>
            <person name="Li F."/>
        </authorList>
    </citation>
    <scope>NUCLEOTIDE SEQUENCE [LARGE SCALE GENOMIC DNA]</scope>
    <source>
        <strain evidence="2 3">KIS18-7</strain>
    </source>
</reference>
<evidence type="ECO:0000313" key="3">
    <source>
        <dbReference type="Proteomes" id="UP000277094"/>
    </source>
</evidence>
<accession>A0A3N0DZB9</accession>
<evidence type="ECO:0000259" key="1">
    <source>
        <dbReference type="Pfam" id="PF24693"/>
    </source>
</evidence>
<keyword evidence="3" id="KW-1185">Reference proteome</keyword>
<dbReference type="OrthoDB" id="1373771at2"/>
<protein>
    <recommendedName>
        <fullName evidence="1">DUF7660 domain-containing protein</fullName>
    </recommendedName>
</protein>
<dbReference type="AlphaFoldDB" id="A0A3N0DZB9"/>
<dbReference type="Proteomes" id="UP000277094">
    <property type="component" value="Unassembled WGS sequence"/>
</dbReference>
<feature type="domain" description="DUF7660" evidence="1">
    <location>
        <begin position="3"/>
        <end position="64"/>
    </location>
</feature>
<dbReference type="InterPro" id="IPR056077">
    <property type="entry name" value="DUF7660"/>
</dbReference>
<dbReference type="Pfam" id="PF24693">
    <property type="entry name" value="DUF7660"/>
    <property type="match status" value="1"/>
</dbReference>